<gene>
    <name evidence="2" type="ORF">SPHA_8893</name>
</gene>
<dbReference type="OrthoDB" id="10431890at2759"/>
<dbReference type="EMBL" id="CAHIKZ030000287">
    <property type="protein sequence ID" value="CAE1166470.1"/>
    <property type="molecule type" value="Genomic_DNA"/>
</dbReference>
<protein>
    <submittedName>
        <fullName evidence="2">Uncharacterized protein</fullName>
    </submittedName>
</protein>
<comment type="caution">
    <text evidence="2">The sequence shown here is derived from an EMBL/GenBank/DDBJ whole genome shotgun (WGS) entry which is preliminary data.</text>
</comment>
<feature type="compositionally biased region" description="Basic and acidic residues" evidence="1">
    <location>
        <begin position="384"/>
        <end position="394"/>
    </location>
</feature>
<feature type="compositionally biased region" description="Polar residues" evidence="1">
    <location>
        <begin position="22"/>
        <end position="37"/>
    </location>
</feature>
<keyword evidence="3" id="KW-1185">Reference proteome</keyword>
<feature type="compositionally biased region" description="Low complexity" evidence="1">
    <location>
        <begin position="350"/>
        <end position="367"/>
    </location>
</feature>
<proteinExistence type="predicted"/>
<dbReference type="Proteomes" id="UP000597762">
    <property type="component" value="Unassembled WGS sequence"/>
</dbReference>
<reference evidence="2" key="1">
    <citation type="submission" date="2021-01" db="EMBL/GenBank/DDBJ databases">
        <authorList>
            <person name="Li R."/>
            <person name="Bekaert M."/>
        </authorList>
    </citation>
    <scope>NUCLEOTIDE SEQUENCE</scope>
    <source>
        <strain evidence="2">Farmed</strain>
    </source>
</reference>
<dbReference type="AlphaFoldDB" id="A0A812B036"/>
<evidence type="ECO:0000313" key="2">
    <source>
        <dbReference type="EMBL" id="CAE1166470.1"/>
    </source>
</evidence>
<feature type="region of interest" description="Disordered" evidence="1">
    <location>
        <begin position="335"/>
        <end position="416"/>
    </location>
</feature>
<feature type="compositionally biased region" description="Acidic residues" evidence="1">
    <location>
        <begin position="335"/>
        <end position="348"/>
    </location>
</feature>
<sequence>MAESVLPQQEVKNLQIDDFPSADSSVPQTLSTQTSSVDAVPDIGENSKEVAPSPNAQRTTKTMPKIFSKGLVFLRSMSFEELPSPLQNRFNVLTKNFRKKGHQFFRVSIVRAYIRCMDDFVDTSGSIVRRLQRVVETDNLCLSSCPYLQHYVNCPLSSKSPTSEPEEHEEILVKQEPACEKSSSETVSVAEQEKPDLEGQEQFTTIAFVQESSLEKLFSFAFTWLVLHPVNALVALLNFQRSLTHDIDDYFQMQSGYVTAVGRRVLSPRRVIRSKVLNRAKTLLNEVLHLTAGNRAIPFKLSLDPNLRTLRAQPVHENRKATLKRKISLDDITESFMSDDDLPDDDYEPSTSSQSSSGGSDHSQTVSENDLSVHEEDGFLSLKGEAKSPKKEEPNDQENQGSAVPKPESLEAESQC</sequence>
<evidence type="ECO:0000313" key="3">
    <source>
        <dbReference type="Proteomes" id="UP000597762"/>
    </source>
</evidence>
<feature type="compositionally biased region" description="Polar residues" evidence="1">
    <location>
        <begin position="1"/>
        <end position="12"/>
    </location>
</feature>
<accession>A0A812B036</accession>
<feature type="region of interest" description="Disordered" evidence="1">
    <location>
        <begin position="1"/>
        <end position="59"/>
    </location>
</feature>
<organism evidence="2 3">
    <name type="scientific">Acanthosepion pharaonis</name>
    <name type="common">Pharaoh cuttlefish</name>
    <name type="synonym">Sepia pharaonis</name>
    <dbReference type="NCBI Taxonomy" id="158019"/>
    <lineage>
        <taxon>Eukaryota</taxon>
        <taxon>Metazoa</taxon>
        <taxon>Spiralia</taxon>
        <taxon>Lophotrochozoa</taxon>
        <taxon>Mollusca</taxon>
        <taxon>Cephalopoda</taxon>
        <taxon>Coleoidea</taxon>
        <taxon>Decapodiformes</taxon>
        <taxon>Sepiida</taxon>
        <taxon>Sepiina</taxon>
        <taxon>Sepiidae</taxon>
        <taxon>Acanthosepion</taxon>
    </lineage>
</organism>
<evidence type="ECO:0000256" key="1">
    <source>
        <dbReference type="SAM" id="MobiDB-lite"/>
    </source>
</evidence>
<name>A0A812B036_ACAPH</name>